<sequence length="101" mass="11117">MINGWVLKQLNLNQQPGNREVKHAAAVTGKVGGLDLAVSLKVLLRAPAEQEKPAMSDSWSPRCEIRRGNSSVSLAWLSLFLSHLNPTVTTKLITKPRIPQH</sequence>
<name>A0AAV6QUD3_SOLSE</name>
<evidence type="ECO:0000313" key="2">
    <source>
        <dbReference type="Proteomes" id="UP000693946"/>
    </source>
</evidence>
<comment type="caution">
    <text evidence="1">The sequence shown here is derived from an EMBL/GenBank/DDBJ whole genome shotgun (WGS) entry which is preliminary data.</text>
</comment>
<protein>
    <submittedName>
        <fullName evidence="1">Uncharacterized protein</fullName>
    </submittedName>
</protein>
<reference evidence="1 2" key="1">
    <citation type="journal article" date="2021" name="Sci. Rep.">
        <title>Chromosome anchoring in Senegalese sole (Solea senegalensis) reveals sex-associated markers and genome rearrangements in flatfish.</title>
        <authorList>
            <person name="Guerrero-Cozar I."/>
            <person name="Gomez-Garrido J."/>
            <person name="Berbel C."/>
            <person name="Martinez-Blanch J.F."/>
            <person name="Alioto T."/>
            <person name="Claros M.G."/>
            <person name="Gagnaire P.A."/>
            <person name="Manchado M."/>
        </authorList>
    </citation>
    <scope>NUCLEOTIDE SEQUENCE [LARGE SCALE GENOMIC DNA]</scope>
    <source>
        <strain evidence="1">Sse05_10M</strain>
    </source>
</reference>
<dbReference type="EMBL" id="JAGKHQ010000015">
    <property type="protein sequence ID" value="KAG7496716.1"/>
    <property type="molecule type" value="Genomic_DNA"/>
</dbReference>
<gene>
    <name evidence="1" type="ORF">JOB18_023716</name>
</gene>
<keyword evidence="2" id="KW-1185">Reference proteome</keyword>
<dbReference type="AlphaFoldDB" id="A0AAV6QUD3"/>
<accession>A0AAV6QUD3</accession>
<organism evidence="1 2">
    <name type="scientific">Solea senegalensis</name>
    <name type="common">Senegalese sole</name>
    <dbReference type="NCBI Taxonomy" id="28829"/>
    <lineage>
        <taxon>Eukaryota</taxon>
        <taxon>Metazoa</taxon>
        <taxon>Chordata</taxon>
        <taxon>Craniata</taxon>
        <taxon>Vertebrata</taxon>
        <taxon>Euteleostomi</taxon>
        <taxon>Actinopterygii</taxon>
        <taxon>Neopterygii</taxon>
        <taxon>Teleostei</taxon>
        <taxon>Neoteleostei</taxon>
        <taxon>Acanthomorphata</taxon>
        <taxon>Carangaria</taxon>
        <taxon>Pleuronectiformes</taxon>
        <taxon>Pleuronectoidei</taxon>
        <taxon>Soleidae</taxon>
        <taxon>Solea</taxon>
    </lineage>
</organism>
<dbReference type="Proteomes" id="UP000693946">
    <property type="component" value="Linkage Group LG3"/>
</dbReference>
<proteinExistence type="predicted"/>
<evidence type="ECO:0000313" key="1">
    <source>
        <dbReference type="EMBL" id="KAG7496716.1"/>
    </source>
</evidence>